<dbReference type="EMBL" id="CP023315">
    <property type="protein sequence ID" value="ATC32114.1"/>
    <property type="molecule type" value="Genomic_DNA"/>
</dbReference>
<organism evidence="8 9">
    <name type="scientific">Caulobacter vibrioides</name>
    <name type="common">Caulobacter crescentus</name>
    <dbReference type="NCBI Taxonomy" id="155892"/>
    <lineage>
        <taxon>Bacteria</taxon>
        <taxon>Pseudomonadati</taxon>
        <taxon>Pseudomonadota</taxon>
        <taxon>Alphaproteobacteria</taxon>
        <taxon>Caulobacterales</taxon>
        <taxon>Caulobacteraceae</taxon>
        <taxon>Caulobacter</taxon>
    </lineage>
</organism>
<dbReference type="InterPro" id="IPR050361">
    <property type="entry name" value="MPP/UQCRC_Complex"/>
</dbReference>
<dbReference type="InterPro" id="IPR011249">
    <property type="entry name" value="Metalloenz_LuxS/M16"/>
</dbReference>
<keyword evidence="3" id="KW-0482">Metalloprotease</keyword>
<dbReference type="InterPro" id="IPR011765">
    <property type="entry name" value="Pept_M16_N"/>
</dbReference>
<evidence type="ECO:0000313" key="8">
    <source>
        <dbReference type="EMBL" id="ATC32114.1"/>
    </source>
</evidence>
<dbReference type="Pfam" id="PF05193">
    <property type="entry name" value="Peptidase_M16_C"/>
    <property type="match status" value="2"/>
</dbReference>
<gene>
    <name evidence="8" type="ORF">CA606_06965</name>
</gene>
<protein>
    <submittedName>
        <fullName evidence="8">Insulinase family protein</fullName>
    </submittedName>
</protein>
<keyword evidence="3" id="KW-0645">Protease</keyword>
<feature type="signal peptide" evidence="5">
    <location>
        <begin position="1"/>
        <end position="22"/>
    </location>
</feature>
<sequence>MRILASVAILLIALAQSKASCADEIIPQKRVGVWAQTYSDVVPDPSLRFGVLANGLRYVIRPAVAPGKRVALRLAFAVGSIDERSDELGFAHLLEHMAFRNGGGQTTRELETAGLVFGPDLNALTYLDKTVYQVNLPRNDPRMIGTALTFLSEASRASSIDAAALAREKEVVLAEGALRDTVAERAEAAFRRALPTPQLALERPIIPSAAQLRNATASKLTAFKSRLYTPDRGVVVVVGAEDPDGIVRMIEQRFGDWRAPPAPVRPDLALRPISGARAFTHVEKGLSRSVRLVWSAPYDSRADTVARERRDLQVAVAIGVVNDRLDAISLTTDAPFFDAHLTKSNDAIRGLRMQLEARSADDHWPVALSRLVAEHRRMLTTAPTSAEVSRVLARFRLRHETRLMGLNSEDPANIADHLVELAADNEVATSALQNRDRFLDFSSRLDVAAVQKTYAELFGSGPTIMLFGSQQESDAVNRAAKIYADAAAAAPSPALEALGAPKWPFHVEGGTLAKVTERKLDETFGVTVATLDNGIRILVKKTDFVRDEILVSIRLRRGVLDLPADRPSPLWLASTYADGGTKALTLTDAWRAAPGAKLSAAFRLTETGSYLSGVTRAADLDRQLELLSALVSQPAFREGALERRRTEQLAELDTLFSKPAGVYLRDVPRLLHSGDQRWSTLPTAVETAAVSAKDVREFFDPILASGVADVTIIGDVEVDAALDAARATIGRFPSIAVPISAVQPAKFPAPSHLVAHHEGAANQSMIVMAWPTLGAYVDPKRSRAIGLAAALLRTRLTDRLRTKEGLVYGVFVSTAYSAAAAGHGQISISAEATPQALDQINQAILEEVARLASEGPAADELERAKQPLRDGVEREERSNGFWVTRLFELTHDARARASFVTRRQDLDAITAQQVQAAVSDFMIMTPPWTMRILPPQRATKAH</sequence>
<proteinExistence type="inferred from homology"/>
<dbReference type="GO" id="GO:0046872">
    <property type="term" value="F:metal ion binding"/>
    <property type="evidence" value="ECO:0007669"/>
    <property type="project" value="InterPro"/>
</dbReference>
<dbReference type="GO" id="GO:0006508">
    <property type="term" value="P:proteolysis"/>
    <property type="evidence" value="ECO:0007669"/>
    <property type="project" value="InterPro"/>
</dbReference>
<dbReference type="GO" id="GO:0004222">
    <property type="term" value="F:metalloendopeptidase activity"/>
    <property type="evidence" value="ECO:0007669"/>
    <property type="project" value="InterPro"/>
</dbReference>
<dbReference type="InterPro" id="IPR001431">
    <property type="entry name" value="Pept_M16_Zn_BS"/>
</dbReference>
<evidence type="ECO:0000256" key="3">
    <source>
        <dbReference type="ARBA" id="ARBA00023049"/>
    </source>
</evidence>
<keyword evidence="3" id="KW-0378">Hydrolase</keyword>
<accession>A0A290MJ57</accession>
<comment type="cofactor">
    <cofactor evidence="1">
        <name>Zn(2+)</name>
        <dbReference type="ChEBI" id="CHEBI:29105"/>
    </cofactor>
</comment>
<dbReference type="AlphaFoldDB" id="A0A290MJ57"/>
<evidence type="ECO:0000256" key="2">
    <source>
        <dbReference type="ARBA" id="ARBA00007261"/>
    </source>
</evidence>
<name>A0A290MJ57_CAUVI</name>
<dbReference type="PANTHER" id="PTHR11851">
    <property type="entry name" value="METALLOPROTEASE"/>
    <property type="match status" value="1"/>
</dbReference>
<feature type="chain" id="PRO_5012448506" evidence="5">
    <location>
        <begin position="23"/>
        <end position="942"/>
    </location>
</feature>
<dbReference type="Pfam" id="PF00675">
    <property type="entry name" value="Peptidase_M16"/>
    <property type="match status" value="1"/>
</dbReference>
<feature type="domain" description="Peptidase M16 C-terminal" evidence="7">
    <location>
        <begin position="215"/>
        <end position="298"/>
    </location>
</feature>
<dbReference type="Gene3D" id="3.30.830.10">
    <property type="entry name" value="Metalloenzyme, LuxS/M16 peptidase-like"/>
    <property type="match status" value="4"/>
</dbReference>
<evidence type="ECO:0000259" key="7">
    <source>
        <dbReference type="Pfam" id="PF05193"/>
    </source>
</evidence>
<evidence type="ECO:0000256" key="1">
    <source>
        <dbReference type="ARBA" id="ARBA00001947"/>
    </source>
</evidence>
<feature type="domain" description="Peptidase M16 N-terminal" evidence="6">
    <location>
        <begin position="65"/>
        <end position="176"/>
    </location>
</feature>
<dbReference type="SUPFAM" id="SSF63411">
    <property type="entry name" value="LuxS/MPP-like metallohydrolase"/>
    <property type="match status" value="3"/>
</dbReference>
<dbReference type="PROSITE" id="PS00143">
    <property type="entry name" value="INSULINASE"/>
    <property type="match status" value="1"/>
</dbReference>
<comment type="similarity">
    <text evidence="2 4">Belongs to the peptidase M16 family.</text>
</comment>
<dbReference type="InterPro" id="IPR007863">
    <property type="entry name" value="Peptidase_M16_C"/>
</dbReference>
<evidence type="ECO:0000313" key="9">
    <source>
        <dbReference type="Proteomes" id="UP000217311"/>
    </source>
</evidence>
<evidence type="ECO:0000256" key="4">
    <source>
        <dbReference type="RuleBase" id="RU004447"/>
    </source>
</evidence>
<evidence type="ECO:0000256" key="5">
    <source>
        <dbReference type="SAM" id="SignalP"/>
    </source>
</evidence>
<evidence type="ECO:0000259" key="6">
    <source>
        <dbReference type="Pfam" id="PF00675"/>
    </source>
</evidence>
<feature type="domain" description="Peptidase M16 C-terminal" evidence="7">
    <location>
        <begin position="690"/>
        <end position="867"/>
    </location>
</feature>
<dbReference type="PANTHER" id="PTHR11851:SF49">
    <property type="entry name" value="MITOCHONDRIAL-PROCESSING PEPTIDASE SUBUNIT ALPHA"/>
    <property type="match status" value="1"/>
</dbReference>
<reference evidence="9" key="1">
    <citation type="submission" date="2017-09" db="EMBL/GenBank/DDBJ databases">
        <title>Genome evolution observed in wild isolates of Caulobacter crescentus.</title>
        <authorList>
            <person name="Ely B."/>
            <person name="Wilson K."/>
            <person name="Scott D."/>
        </authorList>
    </citation>
    <scope>NUCLEOTIDE SEQUENCE [LARGE SCALE GENOMIC DNA]</scope>
    <source>
        <strain evidence="9">CB13b1a</strain>
    </source>
</reference>
<dbReference type="Proteomes" id="UP000217311">
    <property type="component" value="Chromosome"/>
</dbReference>
<keyword evidence="5" id="KW-0732">Signal</keyword>